<name>A0A1H1E8M1_9ACTN</name>
<protein>
    <recommendedName>
        <fullName evidence="5">Glycosyltransferase, GT2 family</fullName>
    </recommendedName>
</protein>
<dbReference type="SUPFAM" id="SSF53448">
    <property type="entry name" value="Nucleotide-diphospho-sugar transferases"/>
    <property type="match status" value="1"/>
</dbReference>
<evidence type="ECO:0000256" key="1">
    <source>
        <dbReference type="SAM" id="MobiDB-lite"/>
    </source>
</evidence>
<keyword evidence="4" id="KW-1185">Reference proteome</keyword>
<feature type="transmembrane region" description="Helical" evidence="2">
    <location>
        <begin position="582"/>
        <end position="602"/>
    </location>
</feature>
<dbReference type="Gene3D" id="3.90.550.10">
    <property type="entry name" value="Spore Coat Polysaccharide Biosynthesis Protein SpsA, Chain A"/>
    <property type="match status" value="1"/>
</dbReference>
<feature type="transmembrane region" description="Helical" evidence="2">
    <location>
        <begin position="769"/>
        <end position="786"/>
    </location>
</feature>
<keyword evidence="2" id="KW-0472">Membrane</keyword>
<dbReference type="AlphaFoldDB" id="A0A1H1E8M1"/>
<feature type="compositionally biased region" description="Low complexity" evidence="1">
    <location>
        <begin position="435"/>
        <end position="450"/>
    </location>
</feature>
<dbReference type="InterPro" id="IPR050834">
    <property type="entry name" value="Glycosyltransf_2"/>
</dbReference>
<sequence length="1137" mass="117035">MAEFRAAAQSTSRTHLSTAPVLAVLVCRRGVDWLPEVLSALERSTVRPRHLLAVVPEADERTRSWLESSTAGSTGRSAPVDGVLTVEEGAGFGAAVDHALEHARERWGDPGGWLWPLCDDSIPEPECLENLLLVAEADSAAAMLGPLGLDSRDPRLLTEAGLSMDTSARVRADVGQFGLDPAIGEGAQDSGVQDAGAALQVSEVLAVPAATALVRREVFEALGGFDELLSAPCVDVDLGWRINAAGHLVLCVPRARARRATDSPARGGLPRAATAVASSGGAVNRADELRTYLANTGSRFGRFAMARLLLLGVLRMLGCAAARRFAQARAEASAARMLLTGRLGIRSAARTHGRNPANRSFRGLLIGRITRLRIACLAGYARMVRNRVRHDTLLGLPLREESAPVVRDSGAGPRYGPDALPAGALGTAGGRRRSAAGLRRPAEPVVVAVPEEPERGPRDPRPRPSPGPRTGEDAGSSEQLVLVPVNRARVLRETLLNPSVVLVVGLALFALVVHGLLAEAPRIGLSLHGGRLLPAADLETTWSSYLAAWHPVHGGTAAQAPPALLVLGLLGALLAPLGGPPAALALLVLLQLPLAGAAAYHACGGLAVSRTVRALAAAAYALLPVGMLAAAEGRIGVVVAHVLLPPLLLGTMSLVGAVPARTPGRPNWLGTACRTALGAAVLAAFAPGTYALLLVLAAAGFCCPPAVRTSLFRRAAGFASLVLLSLACLLPWPAVLARDPGFLMHGLGAPVVESPVGISLLSLNAVNTVTGWSGVLVVCAAVLAVLRSRDRTVLGGVLVAFVGWGASLLVGRIPSSPVWGGPETVGWPGGPLLLVACGLLWTTLAAVAAGRAGRPASSSMRRLLTAATVVSLGLLAIGSTFAGQSGPLRVTAGAVADDELTGEGYWLRLRPGGVPPQLTPDGRPRFGTAALVPAPGATSALMRIEADLLADGADRVRSGVAAAAARGVGRIAVPGDERARRFGELAGDLVTRAGAVEGTGAAFRVLLPNSPVTLLGPAQASNAREGGQPRPQSRPIRVGARLPHVTVRFSAGGPGRALLLAAQREPGWRARIDGEPVGLATGWGEQVAVPLPENSGEVTIGFTGVPRTTLLSLQAAALLFTLIGAVPGRSRNRRAPG</sequence>
<feature type="transmembrane region" description="Helical" evidence="2">
    <location>
        <begin position="638"/>
        <end position="658"/>
    </location>
</feature>
<dbReference type="PANTHER" id="PTHR43685">
    <property type="entry name" value="GLYCOSYLTRANSFERASE"/>
    <property type="match status" value="1"/>
</dbReference>
<dbReference type="RefSeq" id="WP_175455082.1">
    <property type="nucleotide sequence ID" value="NZ_FNKO01000002.1"/>
</dbReference>
<feature type="compositionally biased region" description="Low complexity" evidence="1">
    <location>
        <begin position="416"/>
        <end position="425"/>
    </location>
</feature>
<feature type="region of interest" description="Disordered" evidence="1">
    <location>
        <begin position="405"/>
        <end position="478"/>
    </location>
</feature>
<dbReference type="STRING" id="995062.SAMN04489718_2427"/>
<accession>A0A1H1E8M1</accession>
<feature type="compositionally biased region" description="Basic and acidic residues" evidence="1">
    <location>
        <begin position="452"/>
        <end position="462"/>
    </location>
</feature>
<keyword evidence="2" id="KW-1133">Transmembrane helix</keyword>
<evidence type="ECO:0000313" key="4">
    <source>
        <dbReference type="Proteomes" id="UP000199301"/>
    </source>
</evidence>
<feature type="transmembrane region" description="Helical" evidence="2">
    <location>
        <begin position="678"/>
        <end position="703"/>
    </location>
</feature>
<dbReference type="InterPro" id="IPR029044">
    <property type="entry name" value="Nucleotide-diphossugar_trans"/>
</dbReference>
<feature type="transmembrane region" description="Helical" evidence="2">
    <location>
        <begin position="303"/>
        <end position="322"/>
    </location>
</feature>
<evidence type="ECO:0000256" key="2">
    <source>
        <dbReference type="SAM" id="Phobius"/>
    </source>
</evidence>
<feature type="transmembrane region" description="Helical" evidence="2">
    <location>
        <begin position="614"/>
        <end position="631"/>
    </location>
</feature>
<feature type="transmembrane region" description="Helical" evidence="2">
    <location>
        <begin position="863"/>
        <end position="882"/>
    </location>
</feature>
<reference evidence="4" key="1">
    <citation type="submission" date="2016-10" db="EMBL/GenBank/DDBJ databases">
        <authorList>
            <person name="Varghese N."/>
            <person name="Submissions S."/>
        </authorList>
    </citation>
    <scope>NUCLEOTIDE SEQUENCE [LARGE SCALE GENOMIC DNA]</scope>
    <source>
        <strain evidence="4">DSM 45459</strain>
    </source>
</reference>
<keyword evidence="2" id="KW-0812">Transmembrane</keyword>
<feature type="transmembrane region" description="Helical" evidence="2">
    <location>
        <begin position="793"/>
        <end position="811"/>
    </location>
</feature>
<evidence type="ECO:0008006" key="5">
    <source>
        <dbReference type="Google" id="ProtNLM"/>
    </source>
</evidence>
<feature type="transmembrane region" description="Helical" evidence="2">
    <location>
        <begin position="715"/>
        <end position="734"/>
    </location>
</feature>
<organism evidence="3 4">
    <name type="scientific">Actinopolyspora saharensis</name>
    <dbReference type="NCBI Taxonomy" id="995062"/>
    <lineage>
        <taxon>Bacteria</taxon>
        <taxon>Bacillati</taxon>
        <taxon>Actinomycetota</taxon>
        <taxon>Actinomycetes</taxon>
        <taxon>Actinopolysporales</taxon>
        <taxon>Actinopolysporaceae</taxon>
        <taxon>Actinopolyspora</taxon>
    </lineage>
</organism>
<dbReference type="EMBL" id="FNKO01000002">
    <property type="protein sequence ID" value="SDQ85112.1"/>
    <property type="molecule type" value="Genomic_DNA"/>
</dbReference>
<evidence type="ECO:0000313" key="3">
    <source>
        <dbReference type="EMBL" id="SDQ85112.1"/>
    </source>
</evidence>
<feature type="transmembrane region" description="Helical" evidence="2">
    <location>
        <begin position="495"/>
        <end position="517"/>
    </location>
</feature>
<feature type="transmembrane region" description="Helical" evidence="2">
    <location>
        <begin position="556"/>
        <end position="575"/>
    </location>
</feature>
<dbReference type="PANTHER" id="PTHR43685:SF3">
    <property type="entry name" value="SLR2126 PROTEIN"/>
    <property type="match status" value="1"/>
</dbReference>
<dbReference type="Proteomes" id="UP000199301">
    <property type="component" value="Unassembled WGS sequence"/>
</dbReference>
<feature type="transmembrane region" description="Helical" evidence="2">
    <location>
        <begin position="831"/>
        <end position="851"/>
    </location>
</feature>
<gene>
    <name evidence="3" type="ORF">SAMN04489718_2427</name>
</gene>
<proteinExistence type="predicted"/>